<dbReference type="Proteomes" id="UP000317171">
    <property type="component" value="Chromosome"/>
</dbReference>
<evidence type="ECO:0000313" key="2">
    <source>
        <dbReference type="EMBL" id="QDT43716.1"/>
    </source>
</evidence>
<protein>
    <submittedName>
        <fullName evidence="2">Uncharacterized protein</fullName>
    </submittedName>
</protein>
<accession>A0A517RIK4</accession>
<name>A0A517RIK4_9PLAN</name>
<keyword evidence="1" id="KW-0812">Transmembrane</keyword>
<dbReference type="RefSeq" id="WP_145218609.1">
    <property type="nucleotide sequence ID" value="NZ_CP036269.1"/>
</dbReference>
<gene>
    <name evidence="2" type="ORF">Pan241w_38180</name>
</gene>
<keyword evidence="1" id="KW-1133">Transmembrane helix</keyword>
<feature type="transmembrane region" description="Helical" evidence="1">
    <location>
        <begin position="32"/>
        <end position="50"/>
    </location>
</feature>
<evidence type="ECO:0000313" key="3">
    <source>
        <dbReference type="Proteomes" id="UP000317171"/>
    </source>
</evidence>
<dbReference type="EMBL" id="CP036269">
    <property type="protein sequence ID" value="QDT43716.1"/>
    <property type="molecule type" value="Genomic_DNA"/>
</dbReference>
<dbReference type="OrthoDB" id="9836917at2"/>
<dbReference type="KEGG" id="gaz:Pan241w_38180"/>
<sequence length="109" mass="12701">MSLTRKQLKTLNNIRSFKENPPDSIFVLKKNLAYGLKVSVPLGLAIYLMSLRNWMMPVAFVAGIICGIWYIIFIHVLSAKRLRFWVFMVRVIDWQKCDELQGQKPVQSE</sequence>
<evidence type="ECO:0000256" key="1">
    <source>
        <dbReference type="SAM" id="Phobius"/>
    </source>
</evidence>
<organism evidence="2 3">
    <name type="scientific">Gimesia alba</name>
    <dbReference type="NCBI Taxonomy" id="2527973"/>
    <lineage>
        <taxon>Bacteria</taxon>
        <taxon>Pseudomonadati</taxon>
        <taxon>Planctomycetota</taxon>
        <taxon>Planctomycetia</taxon>
        <taxon>Planctomycetales</taxon>
        <taxon>Planctomycetaceae</taxon>
        <taxon>Gimesia</taxon>
    </lineage>
</organism>
<proteinExistence type="predicted"/>
<keyword evidence="3" id="KW-1185">Reference proteome</keyword>
<feature type="transmembrane region" description="Helical" evidence="1">
    <location>
        <begin position="56"/>
        <end position="78"/>
    </location>
</feature>
<keyword evidence="1" id="KW-0472">Membrane</keyword>
<dbReference type="AlphaFoldDB" id="A0A517RIK4"/>
<reference evidence="2 3" key="1">
    <citation type="submission" date="2019-02" db="EMBL/GenBank/DDBJ databases">
        <title>Deep-cultivation of Planctomycetes and their phenomic and genomic characterization uncovers novel biology.</title>
        <authorList>
            <person name="Wiegand S."/>
            <person name="Jogler M."/>
            <person name="Boedeker C."/>
            <person name="Pinto D."/>
            <person name="Vollmers J."/>
            <person name="Rivas-Marin E."/>
            <person name="Kohn T."/>
            <person name="Peeters S.H."/>
            <person name="Heuer A."/>
            <person name="Rast P."/>
            <person name="Oberbeckmann S."/>
            <person name="Bunk B."/>
            <person name="Jeske O."/>
            <person name="Meyerdierks A."/>
            <person name="Storesund J.E."/>
            <person name="Kallscheuer N."/>
            <person name="Luecker S."/>
            <person name="Lage O.M."/>
            <person name="Pohl T."/>
            <person name="Merkel B.J."/>
            <person name="Hornburger P."/>
            <person name="Mueller R.-W."/>
            <person name="Bruemmer F."/>
            <person name="Labrenz M."/>
            <person name="Spormann A.M."/>
            <person name="Op den Camp H."/>
            <person name="Overmann J."/>
            <person name="Amann R."/>
            <person name="Jetten M.S.M."/>
            <person name="Mascher T."/>
            <person name="Medema M.H."/>
            <person name="Devos D.P."/>
            <person name="Kaster A.-K."/>
            <person name="Ovreas L."/>
            <person name="Rohde M."/>
            <person name="Galperin M.Y."/>
            <person name="Jogler C."/>
        </authorList>
    </citation>
    <scope>NUCLEOTIDE SEQUENCE [LARGE SCALE GENOMIC DNA]</scope>
    <source>
        <strain evidence="2 3">Pan241w</strain>
    </source>
</reference>